<dbReference type="InterPro" id="IPR020456">
    <property type="entry name" value="Acylphosphatase"/>
</dbReference>
<evidence type="ECO:0000256" key="4">
    <source>
        <dbReference type="ARBA" id="ARBA00047645"/>
    </source>
</evidence>
<name>A0A1M4S4B6_9GAMM</name>
<proteinExistence type="inferred from homology"/>
<gene>
    <name evidence="8" type="ORF">SAMN02745204_00007</name>
</gene>
<evidence type="ECO:0000259" key="7">
    <source>
        <dbReference type="PROSITE" id="PS51160"/>
    </source>
</evidence>
<dbReference type="Pfam" id="PF00708">
    <property type="entry name" value="Acylphosphatase"/>
    <property type="match status" value="1"/>
</dbReference>
<dbReference type="InterPro" id="IPR001792">
    <property type="entry name" value="Acylphosphatase-like_dom"/>
</dbReference>
<dbReference type="PANTHER" id="PTHR47268">
    <property type="entry name" value="ACYLPHOSPHATASE"/>
    <property type="match status" value="1"/>
</dbReference>
<keyword evidence="5" id="KW-0378">Hydrolase</keyword>
<evidence type="ECO:0000256" key="5">
    <source>
        <dbReference type="PROSITE-ProRule" id="PRU00520"/>
    </source>
</evidence>
<comment type="catalytic activity">
    <reaction evidence="4 5">
        <text>an acyl phosphate + H2O = a carboxylate + phosphate + H(+)</text>
        <dbReference type="Rhea" id="RHEA:14965"/>
        <dbReference type="ChEBI" id="CHEBI:15377"/>
        <dbReference type="ChEBI" id="CHEBI:15378"/>
        <dbReference type="ChEBI" id="CHEBI:29067"/>
        <dbReference type="ChEBI" id="CHEBI:43474"/>
        <dbReference type="ChEBI" id="CHEBI:59918"/>
        <dbReference type="EC" id="3.6.1.7"/>
    </reaction>
</comment>
<dbReference type="STRING" id="213588.SAMN02745204_00007"/>
<feature type="active site" evidence="5">
    <location>
        <position position="36"/>
    </location>
</feature>
<organism evidence="8 9">
    <name type="scientific">Thermomonas hydrothermalis</name>
    <dbReference type="NCBI Taxonomy" id="213588"/>
    <lineage>
        <taxon>Bacteria</taxon>
        <taxon>Pseudomonadati</taxon>
        <taxon>Pseudomonadota</taxon>
        <taxon>Gammaproteobacteria</taxon>
        <taxon>Lysobacterales</taxon>
        <taxon>Lysobacteraceae</taxon>
        <taxon>Thermomonas</taxon>
    </lineage>
</organism>
<dbReference type="SUPFAM" id="SSF54975">
    <property type="entry name" value="Acylphosphatase/BLUF domain-like"/>
    <property type="match status" value="1"/>
</dbReference>
<evidence type="ECO:0000256" key="1">
    <source>
        <dbReference type="ARBA" id="ARBA00005614"/>
    </source>
</evidence>
<dbReference type="InterPro" id="IPR036046">
    <property type="entry name" value="Acylphosphatase-like_dom_sf"/>
</dbReference>
<accession>A0A1M4S4B6</accession>
<dbReference type="NCBIfam" id="NF011018">
    <property type="entry name" value="PRK14446.1"/>
    <property type="match status" value="1"/>
</dbReference>
<dbReference type="Proteomes" id="UP000242857">
    <property type="component" value="Unassembled WGS sequence"/>
</dbReference>
<evidence type="ECO:0000313" key="9">
    <source>
        <dbReference type="Proteomes" id="UP000242857"/>
    </source>
</evidence>
<feature type="active site" evidence="5">
    <location>
        <position position="18"/>
    </location>
</feature>
<dbReference type="EMBL" id="FQUK01000001">
    <property type="protein sequence ID" value="SHE27041.1"/>
    <property type="molecule type" value="Genomic_DNA"/>
</dbReference>
<keyword evidence="9" id="KW-1185">Reference proteome</keyword>
<comment type="similarity">
    <text evidence="1 6">Belongs to the acylphosphatase family.</text>
</comment>
<evidence type="ECO:0000256" key="3">
    <source>
        <dbReference type="ARBA" id="ARBA00015991"/>
    </source>
</evidence>
<protein>
    <recommendedName>
        <fullName evidence="3 5">acylphosphatase</fullName>
        <ecNumber evidence="2 5">3.6.1.7</ecNumber>
    </recommendedName>
</protein>
<dbReference type="OrthoDB" id="5295388at2"/>
<dbReference type="GO" id="GO:0003998">
    <property type="term" value="F:acylphosphatase activity"/>
    <property type="evidence" value="ECO:0007669"/>
    <property type="project" value="UniProtKB-EC"/>
</dbReference>
<evidence type="ECO:0000313" key="8">
    <source>
        <dbReference type="EMBL" id="SHE27041.1"/>
    </source>
</evidence>
<reference evidence="9" key="1">
    <citation type="submission" date="2016-11" db="EMBL/GenBank/DDBJ databases">
        <authorList>
            <person name="Varghese N."/>
            <person name="Submissions S."/>
        </authorList>
    </citation>
    <scope>NUCLEOTIDE SEQUENCE [LARGE SCALE GENOMIC DNA]</scope>
    <source>
        <strain evidence="9">DSM 14834</strain>
    </source>
</reference>
<sequence>MAAARFLISGRVQGVSYRASTRAQALGLGLTGHARNLPDGRVEVLAIGTPEAIDALERWLWQGPPLAQVTAVERYALQSPPPVQGFAIG</sequence>
<evidence type="ECO:0000256" key="2">
    <source>
        <dbReference type="ARBA" id="ARBA00012150"/>
    </source>
</evidence>
<feature type="domain" description="Acylphosphatase-like" evidence="7">
    <location>
        <begin position="3"/>
        <end position="89"/>
    </location>
</feature>
<dbReference type="AlphaFoldDB" id="A0A1M4S4B6"/>
<dbReference type="PANTHER" id="PTHR47268:SF4">
    <property type="entry name" value="ACYLPHOSPHATASE"/>
    <property type="match status" value="1"/>
</dbReference>
<dbReference type="PROSITE" id="PS51160">
    <property type="entry name" value="ACYLPHOSPHATASE_3"/>
    <property type="match status" value="1"/>
</dbReference>
<dbReference type="Gene3D" id="3.30.70.100">
    <property type="match status" value="1"/>
</dbReference>
<dbReference type="RefSeq" id="WP_072754594.1">
    <property type="nucleotide sequence ID" value="NZ_FQUK01000001.1"/>
</dbReference>
<dbReference type="EC" id="3.6.1.7" evidence="2 5"/>
<evidence type="ECO:0000256" key="6">
    <source>
        <dbReference type="RuleBase" id="RU004168"/>
    </source>
</evidence>